<dbReference type="PANTHER" id="PTHR46594:SF4">
    <property type="entry name" value="P-TYPE CATION-TRANSPORTING ATPASE"/>
    <property type="match status" value="1"/>
</dbReference>
<keyword evidence="1" id="KW-0479">Metal-binding</keyword>
<feature type="domain" description="HMA" evidence="2">
    <location>
        <begin position="8"/>
        <end position="74"/>
    </location>
</feature>
<evidence type="ECO:0000259" key="2">
    <source>
        <dbReference type="PROSITE" id="PS50846"/>
    </source>
</evidence>
<evidence type="ECO:0000313" key="4">
    <source>
        <dbReference type="Proteomes" id="UP000077875"/>
    </source>
</evidence>
<dbReference type="CDD" id="cd00371">
    <property type="entry name" value="HMA"/>
    <property type="match status" value="1"/>
</dbReference>
<dbReference type="STRING" id="376489.A5892_04535"/>
<dbReference type="PROSITE" id="PS01047">
    <property type="entry name" value="HMA_1"/>
    <property type="match status" value="1"/>
</dbReference>
<gene>
    <name evidence="3" type="ORF">A5892_04535</name>
</gene>
<dbReference type="InterPro" id="IPR001802">
    <property type="entry name" value="MerP/CopZ"/>
</dbReference>
<dbReference type="Pfam" id="PF00403">
    <property type="entry name" value="HMA"/>
    <property type="match status" value="1"/>
</dbReference>
<dbReference type="FunFam" id="3.30.70.100:FF:000001">
    <property type="entry name" value="ATPase copper transporting beta"/>
    <property type="match status" value="1"/>
</dbReference>
<reference evidence="3 4" key="1">
    <citation type="submission" date="2016-04" db="EMBL/GenBank/DDBJ databases">
        <title>Complete Genome Sequence of Halotalea alkalilenta IHB B 13600.</title>
        <authorList>
            <person name="Swarnkar M.K."/>
            <person name="Sharma A."/>
            <person name="Kaushal K."/>
            <person name="Soni R."/>
            <person name="Rana S."/>
            <person name="Singh A.K."/>
            <person name="Gulati A."/>
        </authorList>
    </citation>
    <scope>NUCLEOTIDE SEQUENCE [LARGE SCALE GENOMIC DNA]</scope>
    <source>
        <strain evidence="3 4">IHB B 13600</strain>
    </source>
</reference>
<proteinExistence type="predicted"/>
<keyword evidence="4" id="KW-1185">Reference proteome</keyword>
<dbReference type="Gene3D" id="3.30.70.100">
    <property type="match status" value="1"/>
</dbReference>
<name>A0A172YC77_9GAMM</name>
<dbReference type="PRINTS" id="PR00946">
    <property type="entry name" value="HGSCAVENGER"/>
</dbReference>
<dbReference type="PROSITE" id="PS50846">
    <property type="entry name" value="HMA_2"/>
    <property type="match status" value="1"/>
</dbReference>
<evidence type="ECO:0000313" key="3">
    <source>
        <dbReference type="EMBL" id="ANF56824.1"/>
    </source>
</evidence>
<accession>A0A172YC77</accession>
<organism evidence="3 4">
    <name type="scientific">Halotalea alkalilenta</name>
    <dbReference type="NCBI Taxonomy" id="376489"/>
    <lineage>
        <taxon>Bacteria</taxon>
        <taxon>Pseudomonadati</taxon>
        <taxon>Pseudomonadota</taxon>
        <taxon>Gammaproteobacteria</taxon>
        <taxon>Oceanospirillales</taxon>
        <taxon>Halomonadaceae</taxon>
        <taxon>Halotalea</taxon>
    </lineage>
</organism>
<dbReference type="AlphaFoldDB" id="A0A172YC77"/>
<dbReference type="InterPro" id="IPR036163">
    <property type="entry name" value="HMA_dom_sf"/>
</dbReference>
<dbReference type="KEGG" id="haa:A5892_04535"/>
<sequence length="78" mass="8077">MTQNSNLRSITLPVIGMDCGGCARGVDKAVRALSGVDDVQVSLDPAQVVVRIDPALVSREALVTAIEDAGFDVPASQP</sequence>
<dbReference type="InterPro" id="IPR006121">
    <property type="entry name" value="HMA_dom"/>
</dbReference>
<dbReference type="EMBL" id="CP015243">
    <property type="protein sequence ID" value="ANF56824.1"/>
    <property type="molecule type" value="Genomic_DNA"/>
</dbReference>
<dbReference type="GO" id="GO:0046872">
    <property type="term" value="F:metal ion binding"/>
    <property type="evidence" value="ECO:0007669"/>
    <property type="project" value="UniProtKB-KW"/>
</dbReference>
<dbReference type="InterPro" id="IPR017969">
    <property type="entry name" value="Heavy-metal-associated_CS"/>
</dbReference>
<dbReference type="PANTHER" id="PTHR46594">
    <property type="entry name" value="P-TYPE CATION-TRANSPORTING ATPASE"/>
    <property type="match status" value="1"/>
</dbReference>
<dbReference type="RefSeq" id="WP_027351300.1">
    <property type="nucleotide sequence ID" value="NZ_CP015243.1"/>
</dbReference>
<dbReference type="Proteomes" id="UP000077875">
    <property type="component" value="Chromosome"/>
</dbReference>
<evidence type="ECO:0000256" key="1">
    <source>
        <dbReference type="ARBA" id="ARBA00022723"/>
    </source>
</evidence>
<dbReference type="SUPFAM" id="SSF55008">
    <property type="entry name" value="HMA, heavy metal-associated domain"/>
    <property type="match status" value="1"/>
</dbReference>
<protein>
    <recommendedName>
        <fullName evidence="2">HMA domain-containing protein</fullName>
    </recommendedName>
</protein>